<evidence type="ECO:0000256" key="5">
    <source>
        <dbReference type="ARBA" id="ARBA00022622"/>
    </source>
</evidence>
<dbReference type="EMBL" id="KZ805358">
    <property type="protein sequence ID" value="PVI01369.1"/>
    <property type="molecule type" value="Genomic_DNA"/>
</dbReference>
<evidence type="ECO:0000256" key="2">
    <source>
        <dbReference type="ARBA" id="ARBA00004613"/>
    </source>
</evidence>
<dbReference type="Proteomes" id="UP000244855">
    <property type="component" value="Unassembled WGS sequence"/>
</dbReference>
<feature type="compositionally biased region" description="Pro residues" evidence="9">
    <location>
        <begin position="418"/>
        <end position="437"/>
    </location>
</feature>
<dbReference type="InterPro" id="IPR008427">
    <property type="entry name" value="Extracellular_membr_CFEM_dom"/>
</dbReference>
<protein>
    <recommendedName>
        <fullName evidence="11">CFEM domain-containing protein</fullName>
    </recommendedName>
</protein>
<evidence type="ECO:0000256" key="10">
    <source>
        <dbReference type="SAM" id="SignalP"/>
    </source>
</evidence>
<feature type="chain" id="PRO_5015960166" description="CFEM domain-containing protein" evidence="10">
    <location>
        <begin position="20"/>
        <end position="558"/>
    </location>
</feature>
<accession>A0A2V1DTI4</accession>
<dbReference type="OrthoDB" id="5431405at2759"/>
<evidence type="ECO:0000256" key="4">
    <source>
        <dbReference type="ARBA" id="ARBA00022525"/>
    </source>
</evidence>
<dbReference type="AlphaFoldDB" id="A0A2V1DTI4"/>
<keyword evidence="7" id="KW-1015">Disulfide bond</keyword>
<feature type="region of interest" description="Disordered" evidence="9">
    <location>
        <begin position="190"/>
        <end position="304"/>
    </location>
</feature>
<name>A0A2V1DTI4_9PLEO</name>
<comment type="subcellular location">
    <subcellularLocation>
        <location evidence="1">Membrane</location>
        <topology evidence="1">Lipid-anchor</topology>
        <topology evidence="1">GPI-anchor</topology>
    </subcellularLocation>
    <subcellularLocation>
        <location evidence="2">Secreted</location>
    </subcellularLocation>
</comment>
<feature type="compositionally biased region" description="Low complexity" evidence="9">
    <location>
        <begin position="257"/>
        <end position="280"/>
    </location>
</feature>
<dbReference type="Pfam" id="PF05730">
    <property type="entry name" value="CFEM"/>
    <property type="match status" value="1"/>
</dbReference>
<feature type="signal peptide" evidence="10">
    <location>
        <begin position="1"/>
        <end position="19"/>
    </location>
</feature>
<feature type="compositionally biased region" description="Low complexity" evidence="9">
    <location>
        <begin position="400"/>
        <end position="417"/>
    </location>
</feature>
<feature type="compositionally biased region" description="Low complexity" evidence="9">
    <location>
        <begin position="287"/>
        <end position="299"/>
    </location>
</feature>
<evidence type="ECO:0000256" key="3">
    <source>
        <dbReference type="ARBA" id="ARBA00010031"/>
    </source>
</evidence>
<evidence type="ECO:0000256" key="9">
    <source>
        <dbReference type="SAM" id="MobiDB-lite"/>
    </source>
</evidence>
<evidence type="ECO:0000313" key="12">
    <source>
        <dbReference type="EMBL" id="PVI01369.1"/>
    </source>
</evidence>
<dbReference type="STRING" id="97972.A0A2V1DTI4"/>
<evidence type="ECO:0000256" key="7">
    <source>
        <dbReference type="ARBA" id="ARBA00023157"/>
    </source>
</evidence>
<feature type="region of interest" description="Disordered" evidence="9">
    <location>
        <begin position="393"/>
        <end position="437"/>
    </location>
</feature>
<dbReference type="GO" id="GO:0098552">
    <property type="term" value="C:side of membrane"/>
    <property type="evidence" value="ECO:0007669"/>
    <property type="project" value="UniProtKB-KW"/>
</dbReference>
<keyword evidence="5" id="KW-0325">Glycoprotein</keyword>
<organism evidence="12 13">
    <name type="scientific">Periconia macrospinosa</name>
    <dbReference type="NCBI Taxonomy" id="97972"/>
    <lineage>
        <taxon>Eukaryota</taxon>
        <taxon>Fungi</taxon>
        <taxon>Dikarya</taxon>
        <taxon>Ascomycota</taxon>
        <taxon>Pezizomycotina</taxon>
        <taxon>Dothideomycetes</taxon>
        <taxon>Pleosporomycetidae</taxon>
        <taxon>Pleosporales</taxon>
        <taxon>Massarineae</taxon>
        <taxon>Periconiaceae</taxon>
        <taxon>Periconia</taxon>
    </lineage>
</organism>
<feature type="compositionally biased region" description="Polar residues" evidence="9">
    <location>
        <begin position="235"/>
        <end position="250"/>
    </location>
</feature>
<keyword evidence="6 10" id="KW-0732">Signal</keyword>
<sequence>MKGTIALLISGLAAQQVAATWNRQASGYNTPQYNNNECSDKQNKGFDWTDLKDGQKDFDYGDFKFGGGWTCANKFGKRDHVTKRSFNSKCVKNTVTKQKPASFSCDKKKDGFSVKEIDVSVDHDADLEFHYKMGDGSTCKQTQSCKKSGTTVKNTQCGGAKSVEVHFKGSSGKEKKDSCEIGFHKIDFDCTPGKTYTPVPPLPPKTSSAPPKSSPSTLSTATKPATSSKPEESKPATSSKPESTKPATSSKPEDKPASSTPAGTTSSATKPASSAPATSSKPEESKPATSSKPETSKPSPSAPVYPPLSCPEVLPKCLNTWIEINSKCKDNTDSACYCKIPDFTKNVIDCVAARATPEDASKALQYFVGICAADVPKNPGIITNCPSDIPINVAPPTPAPATSTKPAPSAPASSAPAPSAPAPSAPAPSAPAPSAPAPSIPCTTITIGTTSYTVPQIIFTTTTPAVPAPGAPAPTPGYEPIAIVPVASKPADTPAQTTPVAPYPIPSGIVSSVKPSGTGAVGTGAVVPTAPVSFPGAASSLRFEIPAAMGALLAFFAL</sequence>
<keyword evidence="5" id="KW-0472">Membrane</keyword>
<keyword evidence="8" id="KW-0449">Lipoprotein</keyword>
<dbReference type="GO" id="GO:0005576">
    <property type="term" value="C:extracellular region"/>
    <property type="evidence" value="ECO:0007669"/>
    <property type="project" value="UniProtKB-SubCell"/>
</dbReference>
<evidence type="ECO:0000256" key="8">
    <source>
        <dbReference type="ARBA" id="ARBA00023288"/>
    </source>
</evidence>
<evidence type="ECO:0000256" key="1">
    <source>
        <dbReference type="ARBA" id="ARBA00004589"/>
    </source>
</evidence>
<keyword evidence="13" id="KW-1185">Reference proteome</keyword>
<feature type="domain" description="CFEM" evidence="11">
    <location>
        <begin position="310"/>
        <end position="372"/>
    </location>
</feature>
<reference evidence="12 13" key="1">
    <citation type="journal article" date="2018" name="Sci. Rep.">
        <title>Comparative genomics provides insights into the lifestyle and reveals functional heterogeneity of dark septate endophytic fungi.</title>
        <authorList>
            <person name="Knapp D.G."/>
            <person name="Nemeth J.B."/>
            <person name="Barry K."/>
            <person name="Hainaut M."/>
            <person name="Henrissat B."/>
            <person name="Johnson J."/>
            <person name="Kuo A."/>
            <person name="Lim J.H.P."/>
            <person name="Lipzen A."/>
            <person name="Nolan M."/>
            <person name="Ohm R.A."/>
            <person name="Tamas L."/>
            <person name="Grigoriev I.V."/>
            <person name="Spatafora J.W."/>
            <person name="Nagy L.G."/>
            <person name="Kovacs G.M."/>
        </authorList>
    </citation>
    <scope>NUCLEOTIDE SEQUENCE [LARGE SCALE GENOMIC DNA]</scope>
    <source>
        <strain evidence="12 13">DSE2036</strain>
    </source>
</reference>
<dbReference type="PRINTS" id="PR01217">
    <property type="entry name" value="PRICHEXTENSN"/>
</dbReference>
<keyword evidence="5" id="KW-0336">GPI-anchor</keyword>
<proteinExistence type="inferred from homology"/>
<evidence type="ECO:0000259" key="11">
    <source>
        <dbReference type="Pfam" id="PF05730"/>
    </source>
</evidence>
<feature type="compositionally biased region" description="Low complexity" evidence="9">
    <location>
        <begin position="205"/>
        <end position="228"/>
    </location>
</feature>
<evidence type="ECO:0000313" key="13">
    <source>
        <dbReference type="Proteomes" id="UP000244855"/>
    </source>
</evidence>
<comment type="similarity">
    <text evidence="3">Belongs to the RBT5 family.</text>
</comment>
<gene>
    <name evidence="12" type="ORF">DM02DRAFT_613660</name>
</gene>
<evidence type="ECO:0000256" key="6">
    <source>
        <dbReference type="ARBA" id="ARBA00022729"/>
    </source>
</evidence>
<keyword evidence="4" id="KW-0964">Secreted</keyword>